<feature type="compositionally biased region" description="Polar residues" evidence="4">
    <location>
        <begin position="515"/>
        <end position="527"/>
    </location>
</feature>
<feature type="domain" description="DNA replication checkpoint mediator MRC1" evidence="5">
    <location>
        <begin position="675"/>
        <end position="814"/>
    </location>
</feature>
<proteinExistence type="predicted"/>
<evidence type="ECO:0000256" key="1">
    <source>
        <dbReference type="ARBA" id="ARBA00004123"/>
    </source>
</evidence>
<feature type="region of interest" description="Disordered" evidence="4">
    <location>
        <begin position="686"/>
        <end position="717"/>
    </location>
</feature>
<dbReference type="Proteomes" id="UP000000709">
    <property type="component" value="Unassembled WGS sequence"/>
</dbReference>
<dbReference type="EMBL" id="GL996499">
    <property type="protein sequence ID" value="EGW35133.1"/>
    <property type="molecule type" value="Genomic_DNA"/>
</dbReference>
<feature type="region of interest" description="Disordered" evidence="4">
    <location>
        <begin position="982"/>
        <end position="1015"/>
    </location>
</feature>
<dbReference type="GeneID" id="18871189"/>
<dbReference type="GO" id="GO:0005634">
    <property type="term" value="C:nucleus"/>
    <property type="evidence" value="ECO:0007669"/>
    <property type="project" value="UniProtKB-SubCell"/>
</dbReference>
<evidence type="ECO:0000313" key="7">
    <source>
        <dbReference type="Proteomes" id="UP000000709"/>
    </source>
</evidence>
<dbReference type="GO" id="GO:0033314">
    <property type="term" value="P:mitotic DNA replication checkpoint signaling"/>
    <property type="evidence" value="ECO:0007669"/>
    <property type="project" value="TreeGrafter"/>
</dbReference>
<evidence type="ECO:0000256" key="4">
    <source>
        <dbReference type="SAM" id="MobiDB-lite"/>
    </source>
</evidence>
<dbReference type="InParanoid" id="G3AFZ4"/>
<evidence type="ECO:0000259" key="5">
    <source>
        <dbReference type="Pfam" id="PF09444"/>
    </source>
</evidence>
<feature type="compositionally biased region" description="Acidic residues" evidence="4">
    <location>
        <begin position="429"/>
        <end position="462"/>
    </location>
</feature>
<dbReference type="GO" id="GO:0007095">
    <property type="term" value="P:mitotic G2 DNA damage checkpoint signaling"/>
    <property type="evidence" value="ECO:0007669"/>
    <property type="project" value="TreeGrafter"/>
</dbReference>
<protein>
    <recommendedName>
        <fullName evidence="5">DNA replication checkpoint mediator MRC1 domain-containing protein</fullName>
    </recommendedName>
</protein>
<keyword evidence="7" id="KW-1185">Reference proteome</keyword>
<feature type="region of interest" description="Disordered" evidence="4">
    <location>
        <begin position="901"/>
        <end position="924"/>
    </location>
</feature>
<dbReference type="InterPro" id="IPR024146">
    <property type="entry name" value="Claspin"/>
</dbReference>
<feature type="compositionally biased region" description="Low complexity" evidence="4">
    <location>
        <begin position="52"/>
        <end position="61"/>
    </location>
</feature>
<dbReference type="InterPro" id="IPR018564">
    <property type="entry name" value="Repl_chkpnt_MRC1_dom"/>
</dbReference>
<evidence type="ECO:0000256" key="2">
    <source>
        <dbReference type="ARBA" id="ARBA00022553"/>
    </source>
</evidence>
<dbReference type="OrthoDB" id="2130597at2759"/>
<dbReference type="KEGG" id="spaa:SPAPADRAFT_48174"/>
<dbReference type="Pfam" id="PF09444">
    <property type="entry name" value="MRC1"/>
    <property type="match status" value="1"/>
</dbReference>
<feature type="region of interest" description="Disordered" evidence="4">
    <location>
        <begin position="52"/>
        <end position="73"/>
    </location>
</feature>
<keyword evidence="2" id="KW-0597">Phosphoprotein</keyword>
<dbReference type="RefSeq" id="XP_007372545.1">
    <property type="nucleotide sequence ID" value="XM_007372483.1"/>
</dbReference>
<evidence type="ECO:0000313" key="6">
    <source>
        <dbReference type="EMBL" id="EGW35133.1"/>
    </source>
</evidence>
<dbReference type="eggNOG" id="ENOG502QSP5">
    <property type="taxonomic scope" value="Eukaryota"/>
</dbReference>
<feature type="region of interest" description="Disordered" evidence="4">
    <location>
        <begin position="429"/>
        <end position="531"/>
    </location>
</feature>
<sequence length="1015" mass="116387">MENTILFFLQPNPPFSFFAIDQQLIMDLLDQIEDYSSTQVINNLYQATQVINNNDSDSDSNSNHEDSDKENLNILDKINQRLNGNKIEESEEEEQEDEFQKLPQLEIDPTEFSQPTQVIQSSTQAITQVITHSDVIMDEPAILTEQQRQEKITKLIELKRQQRQQTEQTQLEKEIEAESSSDDDIINDTVVSTTDKDPSLKELNKIKQFLNIEKRKIDIQPEFERQVVFNKDKLLEAFSDDEEQEIIPAIESTPVTSPPEPSLTNITTTQIKNPLELYAQKLRKELPQEKAAIVLDSDSDTEVNTYTYTQHVPAQPIPELTKDQKLEIKQKFSKRKGAHAQTTHNSTSSLLKNLQARNISQLKQQKLNDPSKAIIEELDKDEEEMTSLLEREIQRAKNIRRKEKMQERAKLALVGKALGVAADEIDKDYEEGEELEESEVPESDYSGDEQGEDDSQAESDEEAQVKIAETRSDDSYMFGGQESDKQSDDDEPNITTTDRNDEDDDAADFNMNDSVLFQHSKPTQNVSSDEEDYAIVKRQVPSFKDLTQGSTQATQKDTTQGYIQVSTQPDATQVDITQKDPTQTQAITQPDKFAPTQKINLTQTIKTQVDDIFTDDEDEITPATVNKGKKAIRNNMIEQGEDEDEEDIQEQIKIFQEKIKKQELKQRKRRKEFERRGLNKIVEGEAVESEDEWQGIGGMDGEMSDQANSEDERMIDNNFNIDLNDEEVRKKFMEDYQIKDQKELEKLLDDIKNHRLNKRGINGNGFDIDLSDEEDQLLAAYRRQKLQEQQQRLLSNKKLVELEKNERSRPFFESIQESTSQIKIDDDDDGEEVAVDGKKTVDESFVQRQLSFLNKSHQDDDYVELQRISNIQYGYDDDDDVEDIQTLKTKSMNNLTRSVSTVLSSENNKRDSQQVTDADTDDDDEFMPAFKKPSIIKSFKSFQQENQTTSFGKSTFSGVTISKQYKSVSGLKASITYMQKNNASKKQTKSLKEKQIAKSLDNSRSSSLFKSTGFD</sequence>
<reference evidence="6 7" key="1">
    <citation type="journal article" date="2011" name="Proc. Natl. Acad. Sci. U.S.A.">
        <title>Comparative genomics of xylose-fermenting fungi for enhanced biofuel production.</title>
        <authorList>
            <person name="Wohlbach D.J."/>
            <person name="Kuo A."/>
            <person name="Sato T.K."/>
            <person name="Potts K.M."/>
            <person name="Salamov A.A."/>
            <person name="LaButti K.M."/>
            <person name="Sun H."/>
            <person name="Clum A."/>
            <person name="Pangilinan J.L."/>
            <person name="Lindquist E.A."/>
            <person name="Lucas S."/>
            <person name="Lapidus A."/>
            <person name="Jin M."/>
            <person name="Gunawan C."/>
            <person name="Balan V."/>
            <person name="Dale B.E."/>
            <person name="Jeffries T.W."/>
            <person name="Zinkel R."/>
            <person name="Barry K.W."/>
            <person name="Grigoriev I.V."/>
            <person name="Gasch A.P."/>
        </authorList>
    </citation>
    <scope>NUCLEOTIDE SEQUENCE [LARGE SCALE GENOMIC DNA]</scope>
    <source>
        <strain evidence="7">NRRL Y-27907 / 11-Y1</strain>
    </source>
</reference>
<dbReference type="OMA" id="NPHEIRE"/>
<name>G3AFZ4_SPAPN</name>
<evidence type="ECO:0000256" key="3">
    <source>
        <dbReference type="ARBA" id="ARBA00023242"/>
    </source>
</evidence>
<dbReference type="HOGENOM" id="CLU_267364_0_0_1"/>
<dbReference type="AlphaFoldDB" id="G3AFZ4"/>
<dbReference type="PANTHER" id="PTHR14396:SF10">
    <property type="entry name" value="CLASPIN"/>
    <property type="match status" value="1"/>
</dbReference>
<feature type="compositionally biased region" description="Polar residues" evidence="4">
    <location>
        <begin position="1000"/>
        <end position="1015"/>
    </location>
</feature>
<organism evidence="7">
    <name type="scientific">Spathaspora passalidarum (strain NRRL Y-27907 / 11-Y1)</name>
    <dbReference type="NCBI Taxonomy" id="619300"/>
    <lineage>
        <taxon>Eukaryota</taxon>
        <taxon>Fungi</taxon>
        <taxon>Dikarya</taxon>
        <taxon>Ascomycota</taxon>
        <taxon>Saccharomycotina</taxon>
        <taxon>Pichiomycetes</taxon>
        <taxon>Debaryomycetaceae</taxon>
        <taxon>Spathaspora</taxon>
    </lineage>
</organism>
<dbReference type="STRING" id="619300.G3AFZ4"/>
<accession>G3AFZ4</accession>
<dbReference type="FunCoup" id="G3AFZ4">
    <property type="interactions" value="248"/>
</dbReference>
<dbReference type="PANTHER" id="PTHR14396">
    <property type="entry name" value="CLASPIN"/>
    <property type="match status" value="1"/>
</dbReference>
<feature type="compositionally biased region" description="Basic and acidic residues" evidence="4">
    <location>
        <begin position="62"/>
        <end position="71"/>
    </location>
</feature>
<gene>
    <name evidence="6" type="ORF">SPAPADRAFT_48174</name>
</gene>
<keyword evidence="3" id="KW-0539">Nucleus</keyword>
<comment type="subcellular location">
    <subcellularLocation>
        <location evidence="1">Nucleus</location>
    </subcellularLocation>
</comment>
<dbReference type="GO" id="GO:0010997">
    <property type="term" value="F:anaphase-promoting complex binding"/>
    <property type="evidence" value="ECO:0007669"/>
    <property type="project" value="TreeGrafter"/>
</dbReference>